<evidence type="ECO:0000313" key="1">
    <source>
        <dbReference type="EMBL" id="MFD0853147.1"/>
    </source>
</evidence>
<comment type="caution">
    <text evidence="1">The sequence shown here is derived from an EMBL/GenBank/DDBJ whole genome shotgun (WGS) entry which is preliminary data.</text>
</comment>
<evidence type="ECO:0000313" key="2">
    <source>
        <dbReference type="Proteomes" id="UP001597083"/>
    </source>
</evidence>
<organism evidence="1 2">
    <name type="scientific">Actinomadura adrarensis</name>
    <dbReference type="NCBI Taxonomy" id="1819600"/>
    <lineage>
        <taxon>Bacteria</taxon>
        <taxon>Bacillati</taxon>
        <taxon>Actinomycetota</taxon>
        <taxon>Actinomycetes</taxon>
        <taxon>Streptosporangiales</taxon>
        <taxon>Thermomonosporaceae</taxon>
        <taxon>Actinomadura</taxon>
    </lineage>
</organism>
<gene>
    <name evidence="1" type="ORF">ACFQ07_12980</name>
</gene>
<proteinExistence type="predicted"/>
<feature type="non-terminal residue" evidence="1">
    <location>
        <position position="1"/>
    </location>
</feature>
<keyword evidence="2" id="KW-1185">Reference proteome</keyword>
<protein>
    <submittedName>
        <fullName evidence="1">Uncharacterized protein</fullName>
    </submittedName>
</protein>
<accession>A0ABW3CH95</accession>
<sequence length="117" mass="12441">VAAMTAERAAGERFLLASGEPAIAMKQIGALLREHLGDAAGEVPSRGIPDFVVRLAARFNPGFRSVAADLNFVKEVSNEKARRILGLRPHPSREAILTAAESMLSMAAVGRSVAPHR</sequence>
<name>A0ABW3CH95_9ACTN</name>
<dbReference type="SUPFAM" id="SSF51735">
    <property type="entry name" value="NAD(P)-binding Rossmann-fold domains"/>
    <property type="match status" value="1"/>
</dbReference>
<dbReference type="Proteomes" id="UP001597083">
    <property type="component" value="Unassembled WGS sequence"/>
</dbReference>
<dbReference type="InterPro" id="IPR036291">
    <property type="entry name" value="NAD(P)-bd_dom_sf"/>
</dbReference>
<dbReference type="EMBL" id="JBHTIR010001923">
    <property type="protein sequence ID" value="MFD0853147.1"/>
    <property type="molecule type" value="Genomic_DNA"/>
</dbReference>
<dbReference type="Gene3D" id="3.40.50.720">
    <property type="entry name" value="NAD(P)-binding Rossmann-like Domain"/>
    <property type="match status" value="1"/>
</dbReference>
<reference evidence="2" key="1">
    <citation type="journal article" date="2019" name="Int. J. Syst. Evol. Microbiol.">
        <title>The Global Catalogue of Microorganisms (GCM) 10K type strain sequencing project: providing services to taxonomists for standard genome sequencing and annotation.</title>
        <authorList>
            <consortium name="The Broad Institute Genomics Platform"/>
            <consortium name="The Broad Institute Genome Sequencing Center for Infectious Disease"/>
            <person name="Wu L."/>
            <person name="Ma J."/>
        </authorList>
    </citation>
    <scope>NUCLEOTIDE SEQUENCE [LARGE SCALE GENOMIC DNA]</scope>
    <source>
        <strain evidence="2">JCM 31696</strain>
    </source>
</reference>